<evidence type="ECO:0000313" key="1">
    <source>
        <dbReference type="EMBL" id="WFD20053.1"/>
    </source>
</evidence>
<dbReference type="AlphaFoldDB" id="A0AAF0E6Q9"/>
<protein>
    <recommendedName>
        <fullName evidence="3">Peroxiredoxin</fullName>
    </recommendedName>
</protein>
<keyword evidence="2" id="KW-1185">Reference proteome</keyword>
<accession>A0AAF0E6Q9</accession>
<dbReference type="Proteomes" id="UP001220961">
    <property type="component" value="Chromosome 4"/>
</dbReference>
<dbReference type="EMBL" id="CP119911">
    <property type="protein sequence ID" value="WFD20053.1"/>
    <property type="molecule type" value="Genomic_DNA"/>
</dbReference>
<sequence>MGANSAHAVEKDDAVFHLPGHPLPALVTLNSTDGSGVDLFMLSLRRPVLLNLFAMPVRSGQVDLGAAAQHESAQQLRAVNAELDALRQEMPDVAVLGLSLHEPECLRRVRDELQLRFELLSDRQRAWTDRLELPLQRWDDGSMALRRCTMLLVEGQVSRLDFPLRQPTEVGRRAVELLRRETGAM</sequence>
<evidence type="ECO:0008006" key="3">
    <source>
        <dbReference type="Google" id="ProtNLM"/>
    </source>
</evidence>
<evidence type="ECO:0000313" key="2">
    <source>
        <dbReference type="Proteomes" id="UP001220961"/>
    </source>
</evidence>
<gene>
    <name evidence="1" type="ORF">MCAP1_002297</name>
</gene>
<dbReference type="Gene3D" id="3.40.30.10">
    <property type="entry name" value="Glutaredoxin"/>
    <property type="match status" value="1"/>
</dbReference>
<name>A0AAF0E6Q9_9BASI</name>
<proteinExistence type="predicted"/>
<organism evidence="1 2">
    <name type="scientific">Malassezia caprae</name>
    <dbReference type="NCBI Taxonomy" id="1381934"/>
    <lineage>
        <taxon>Eukaryota</taxon>
        <taxon>Fungi</taxon>
        <taxon>Dikarya</taxon>
        <taxon>Basidiomycota</taxon>
        <taxon>Ustilaginomycotina</taxon>
        <taxon>Malasseziomycetes</taxon>
        <taxon>Malasseziales</taxon>
        <taxon>Malasseziaceae</taxon>
        <taxon>Malassezia</taxon>
    </lineage>
</organism>
<reference evidence="1" key="1">
    <citation type="submission" date="2023-03" db="EMBL/GenBank/DDBJ databases">
        <title>Mating type loci evolution in Malassezia.</title>
        <authorList>
            <person name="Coelho M.A."/>
        </authorList>
    </citation>
    <scope>NUCLEOTIDE SEQUENCE</scope>
    <source>
        <strain evidence="1">CBS 10434</strain>
    </source>
</reference>